<dbReference type="AlphaFoldDB" id="H8FRG7"/>
<dbReference type="Proteomes" id="UP000004169">
    <property type="component" value="Unassembled WGS sequence"/>
</dbReference>
<dbReference type="Gene3D" id="3.40.50.2300">
    <property type="match status" value="1"/>
</dbReference>
<keyword evidence="5 13" id="KW-0418">Kinase</keyword>
<dbReference type="EC" id="2.7.13.3" evidence="2"/>
<sequence length="546" mass="60287">MPHLQESGGAPMISSESDLVLPRSKLLIVDDQPSNLAALRNLLMKVDVEVMTASSGNEALKLCLNHDFALVLLDVQMPEIDGYEVAELMRGEEQTCDIPIIFLTAVYRDDVHRRRGYGVGAVDYIEKPIDEMVLLSKVRVFIELHRSHAESKRLLGLLTEANRSLSLEVDARRRSEADNVRLAGTIFDSSAEAIMVCDSLSRVIAVNPAFCLITGFSSAEIEGRNPRVMGSGRQNREFYTAMWIELEKDGKWQGELWNRRKNGEVYPVWLSIVLIRGEGGAIDKYVGIFSDITERKKAERELMESRLVAEEANRAKSHFLANVSHEFRTPLNAILGFSELLMIEGETNGFVSRHREYAASIHDSGQHLLELVNDLLDLSKIEAGKWVLHPGLFAVAPLVHECARLLQADAETVGIRIGIKTERAPPALFADKRAVRQSLINLLSNAVKFTPAGGVVTVEVDADGPMTVIRVSDTGIGIDATDVPRLMRPFEQADSSQARPSKGGGLGLAVVRSLVDLHRGWMRIESVVGKGTTVTIAFPTAWAEYT</sequence>
<dbReference type="FunFam" id="3.30.565.10:FF:000006">
    <property type="entry name" value="Sensor histidine kinase WalK"/>
    <property type="match status" value="1"/>
</dbReference>
<dbReference type="SUPFAM" id="SSF55874">
    <property type="entry name" value="ATPase domain of HSP90 chaperone/DNA topoisomerase II/histidine kinase"/>
    <property type="match status" value="1"/>
</dbReference>
<dbReference type="SMART" id="SM00388">
    <property type="entry name" value="HisKA"/>
    <property type="match status" value="1"/>
</dbReference>
<evidence type="ECO:0000259" key="9">
    <source>
        <dbReference type="PROSITE" id="PS50109"/>
    </source>
</evidence>
<dbReference type="InterPro" id="IPR003594">
    <property type="entry name" value="HATPase_dom"/>
</dbReference>
<protein>
    <recommendedName>
        <fullName evidence="2">histidine kinase</fullName>
        <ecNumber evidence="2">2.7.13.3</ecNumber>
    </recommendedName>
</protein>
<evidence type="ECO:0000259" key="12">
    <source>
        <dbReference type="PROSITE" id="PS50113"/>
    </source>
</evidence>
<feature type="modified residue" description="4-aspartylphosphate" evidence="8">
    <location>
        <position position="74"/>
    </location>
</feature>
<dbReference type="InterPro" id="IPR035965">
    <property type="entry name" value="PAS-like_dom_sf"/>
</dbReference>
<dbReference type="GO" id="GO:0005886">
    <property type="term" value="C:plasma membrane"/>
    <property type="evidence" value="ECO:0007669"/>
    <property type="project" value="TreeGrafter"/>
</dbReference>
<dbReference type="InterPro" id="IPR036890">
    <property type="entry name" value="HATPase_C_sf"/>
</dbReference>
<dbReference type="InterPro" id="IPR001789">
    <property type="entry name" value="Sig_transdc_resp-reg_receiver"/>
</dbReference>
<dbReference type="Gene3D" id="3.30.450.20">
    <property type="entry name" value="PAS domain"/>
    <property type="match status" value="1"/>
</dbReference>
<feature type="domain" description="Response regulatory" evidence="10">
    <location>
        <begin position="25"/>
        <end position="142"/>
    </location>
</feature>
<feature type="domain" description="PAC" evidence="12">
    <location>
        <begin position="252"/>
        <end position="304"/>
    </location>
</feature>
<dbReference type="Gene3D" id="1.10.287.130">
    <property type="match status" value="1"/>
</dbReference>
<dbReference type="Pfam" id="PF02518">
    <property type="entry name" value="HATPase_c"/>
    <property type="match status" value="1"/>
</dbReference>
<evidence type="ECO:0000256" key="4">
    <source>
        <dbReference type="ARBA" id="ARBA00022679"/>
    </source>
</evidence>
<keyword evidence="3 8" id="KW-0597">Phosphoprotein</keyword>
<dbReference type="PROSITE" id="PS50110">
    <property type="entry name" value="RESPONSE_REGULATORY"/>
    <property type="match status" value="1"/>
</dbReference>
<dbReference type="FunFam" id="1.10.287.130:FF:000001">
    <property type="entry name" value="Two-component sensor histidine kinase"/>
    <property type="match status" value="1"/>
</dbReference>
<dbReference type="InterPro" id="IPR001610">
    <property type="entry name" value="PAC"/>
</dbReference>
<dbReference type="Pfam" id="PF00072">
    <property type="entry name" value="Response_reg"/>
    <property type="match status" value="1"/>
</dbReference>
<dbReference type="CDD" id="cd00082">
    <property type="entry name" value="HisKA"/>
    <property type="match status" value="1"/>
</dbReference>
<dbReference type="EMBL" id="CAHP01000015">
    <property type="protein sequence ID" value="CCG40955.1"/>
    <property type="molecule type" value="Genomic_DNA"/>
</dbReference>
<gene>
    <name evidence="13" type="ORF">PHAMO_220073</name>
</gene>
<dbReference type="InterPro" id="IPR003661">
    <property type="entry name" value="HisK_dim/P_dom"/>
</dbReference>
<evidence type="ECO:0000256" key="5">
    <source>
        <dbReference type="ARBA" id="ARBA00022777"/>
    </source>
</evidence>
<keyword evidence="4 13" id="KW-0808">Transferase</keyword>
<dbReference type="eggNOG" id="COG5002">
    <property type="taxonomic scope" value="Bacteria"/>
</dbReference>
<dbReference type="PRINTS" id="PR00344">
    <property type="entry name" value="BCTRLSENSOR"/>
</dbReference>
<evidence type="ECO:0000256" key="6">
    <source>
        <dbReference type="ARBA" id="ARBA00023012"/>
    </source>
</evidence>
<evidence type="ECO:0000313" key="14">
    <source>
        <dbReference type="Proteomes" id="UP000004169"/>
    </source>
</evidence>
<evidence type="ECO:0000256" key="2">
    <source>
        <dbReference type="ARBA" id="ARBA00012438"/>
    </source>
</evidence>
<evidence type="ECO:0000256" key="8">
    <source>
        <dbReference type="PROSITE-ProRule" id="PRU00169"/>
    </source>
</evidence>
<dbReference type="PROSITE" id="PS50113">
    <property type="entry name" value="PAC"/>
    <property type="match status" value="1"/>
</dbReference>
<dbReference type="SMART" id="SM00086">
    <property type="entry name" value="PAC"/>
    <property type="match status" value="1"/>
</dbReference>
<comment type="catalytic activity">
    <reaction evidence="1">
        <text>ATP + protein L-histidine = ADP + protein N-phospho-L-histidine.</text>
        <dbReference type="EC" id="2.7.13.3"/>
    </reaction>
</comment>
<evidence type="ECO:0000259" key="11">
    <source>
        <dbReference type="PROSITE" id="PS50112"/>
    </source>
</evidence>
<proteinExistence type="predicted"/>
<feature type="domain" description="PAS" evidence="11">
    <location>
        <begin position="186"/>
        <end position="225"/>
    </location>
</feature>
<dbReference type="Pfam" id="PF13426">
    <property type="entry name" value="PAS_9"/>
    <property type="match status" value="1"/>
</dbReference>
<dbReference type="SUPFAM" id="SSF47384">
    <property type="entry name" value="Homodimeric domain of signal transducing histidine kinase"/>
    <property type="match status" value="1"/>
</dbReference>
<name>H8FRG7_MAGML</name>
<dbReference type="InterPro" id="IPR011006">
    <property type="entry name" value="CheY-like_superfamily"/>
</dbReference>
<dbReference type="SMART" id="SM00448">
    <property type="entry name" value="REC"/>
    <property type="match status" value="1"/>
</dbReference>
<evidence type="ECO:0000313" key="13">
    <source>
        <dbReference type="EMBL" id="CCG40955.1"/>
    </source>
</evidence>
<evidence type="ECO:0000256" key="3">
    <source>
        <dbReference type="ARBA" id="ARBA00022553"/>
    </source>
</evidence>
<dbReference type="InterPro" id="IPR005467">
    <property type="entry name" value="His_kinase_dom"/>
</dbReference>
<reference evidence="13 14" key="1">
    <citation type="journal article" date="2012" name="J. Bacteriol.">
        <title>Draft Genome Sequence of the Purple Photosynthetic Bacterium Phaeospirillum molischianum DSM120, a Particularly Versatile Bacterium.</title>
        <authorList>
            <person name="Duquesne K."/>
            <person name="Prima V."/>
            <person name="Ji B."/>
            <person name="Rouy Z."/>
            <person name="Medigue C."/>
            <person name="Talla E."/>
            <person name="Sturgis J.N."/>
        </authorList>
    </citation>
    <scope>NUCLEOTIDE SEQUENCE [LARGE SCALE GENOMIC DNA]</scope>
    <source>
        <strain evidence="14">DSM120</strain>
    </source>
</reference>
<keyword evidence="7" id="KW-0472">Membrane</keyword>
<dbReference type="InterPro" id="IPR000700">
    <property type="entry name" value="PAS-assoc_C"/>
</dbReference>
<dbReference type="PANTHER" id="PTHR43047">
    <property type="entry name" value="TWO-COMPONENT HISTIDINE PROTEIN KINASE"/>
    <property type="match status" value="1"/>
</dbReference>
<dbReference type="STRING" id="1150626.PHAMO_220073"/>
<dbReference type="Pfam" id="PF00512">
    <property type="entry name" value="HisKA"/>
    <property type="match status" value="1"/>
</dbReference>
<organism evidence="13 14">
    <name type="scientific">Magnetospirillum molischianum DSM 120</name>
    <dbReference type="NCBI Taxonomy" id="1150626"/>
    <lineage>
        <taxon>Bacteria</taxon>
        <taxon>Pseudomonadati</taxon>
        <taxon>Pseudomonadota</taxon>
        <taxon>Alphaproteobacteria</taxon>
        <taxon>Rhodospirillales</taxon>
        <taxon>Rhodospirillaceae</taxon>
        <taxon>Magnetospirillum</taxon>
    </lineage>
</organism>
<dbReference type="PROSITE" id="PS50109">
    <property type="entry name" value="HIS_KIN"/>
    <property type="match status" value="1"/>
</dbReference>
<evidence type="ECO:0000256" key="7">
    <source>
        <dbReference type="ARBA" id="ARBA00023136"/>
    </source>
</evidence>
<dbReference type="GO" id="GO:0000155">
    <property type="term" value="F:phosphorelay sensor kinase activity"/>
    <property type="evidence" value="ECO:0007669"/>
    <property type="project" value="InterPro"/>
</dbReference>
<accession>H8FRG7</accession>
<dbReference type="CDD" id="cd16922">
    <property type="entry name" value="HATPase_EvgS-ArcB-TorS-like"/>
    <property type="match status" value="1"/>
</dbReference>
<keyword evidence="14" id="KW-1185">Reference proteome</keyword>
<comment type="caution">
    <text evidence="13">The sequence shown here is derived from an EMBL/GenBank/DDBJ whole genome shotgun (WGS) entry which is preliminary data.</text>
</comment>
<dbReference type="CDD" id="cd00130">
    <property type="entry name" value="PAS"/>
    <property type="match status" value="1"/>
</dbReference>
<keyword evidence="6" id="KW-0902">Two-component regulatory system</keyword>
<dbReference type="InterPro" id="IPR036097">
    <property type="entry name" value="HisK_dim/P_sf"/>
</dbReference>
<dbReference type="Gene3D" id="3.30.565.10">
    <property type="entry name" value="Histidine kinase-like ATPase, C-terminal domain"/>
    <property type="match status" value="1"/>
</dbReference>
<dbReference type="PROSITE" id="PS50112">
    <property type="entry name" value="PAS"/>
    <property type="match status" value="1"/>
</dbReference>
<dbReference type="SUPFAM" id="SSF52172">
    <property type="entry name" value="CheY-like"/>
    <property type="match status" value="1"/>
</dbReference>
<evidence type="ECO:0000256" key="1">
    <source>
        <dbReference type="ARBA" id="ARBA00000085"/>
    </source>
</evidence>
<feature type="domain" description="Histidine kinase" evidence="9">
    <location>
        <begin position="322"/>
        <end position="542"/>
    </location>
</feature>
<dbReference type="InterPro" id="IPR004358">
    <property type="entry name" value="Sig_transdc_His_kin-like_C"/>
</dbReference>
<dbReference type="NCBIfam" id="TIGR00229">
    <property type="entry name" value="sensory_box"/>
    <property type="match status" value="1"/>
</dbReference>
<dbReference type="SMART" id="SM00387">
    <property type="entry name" value="HATPase_c"/>
    <property type="match status" value="1"/>
</dbReference>
<dbReference type="InterPro" id="IPR000014">
    <property type="entry name" value="PAS"/>
</dbReference>
<dbReference type="SUPFAM" id="SSF55785">
    <property type="entry name" value="PYP-like sensor domain (PAS domain)"/>
    <property type="match status" value="1"/>
</dbReference>
<dbReference type="GO" id="GO:0009927">
    <property type="term" value="F:histidine phosphotransfer kinase activity"/>
    <property type="evidence" value="ECO:0007669"/>
    <property type="project" value="TreeGrafter"/>
</dbReference>
<evidence type="ECO:0000259" key="10">
    <source>
        <dbReference type="PROSITE" id="PS50110"/>
    </source>
</evidence>